<name>A0ABR6WST9_9FIRM</name>
<proteinExistence type="predicted"/>
<gene>
    <name evidence="2" type="ORF">GH808_04365</name>
</gene>
<dbReference type="CDD" id="cd00009">
    <property type="entry name" value="AAA"/>
    <property type="match status" value="1"/>
</dbReference>
<dbReference type="SUPFAM" id="SSF52540">
    <property type="entry name" value="P-loop containing nucleoside triphosphate hydrolases"/>
    <property type="match status" value="1"/>
</dbReference>
<dbReference type="PANTHER" id="PTHR30050">
    <property type="entry name" value="CHROMOSOMAL REPLICATION INITIATOR PROTEIN DNAA"/>
    <property type="match status" value="1"/>
</dbReference>
<evidence type="ECO:0000313" key="2">
    <source>
        <dbReference type="EMBL" id="MBC3803667.1"/>
    </source>
</evidence>
<comment type="caution">
    <text evidence="2">The sequence shown here is derived from an EMBL/GenBank/DDBJ whole genome shotgun (WGS) entry which is preliminary data.</text>
</comment>
<dbReference type="Proteomes" id="UP000603234">
    <property type="component" value="Unassembled WGS sequence"/>
</dbReference>
<dbReference type="SMART" id="SM00382">
    <property type="entry name" value="AAA"/>
    <property type="match status" value="1"/>
</dbReference>
<keyword evidence="3" id="KW-1185">Reference proteome</keyword>
<dbReference type="InterPro" id="IPR002611">
    <property type="entry name" value="IstB_ATP-bd"/>
</dbReference>
<dbReference type="Gene3D" id="3.40.50.300">
    <property type="entry name" value="P-loop containing nucleotide triphosphate hydrolases"/>
    <property type="match status" value="1"/>
</dbReference>
<dbReference type="Pfam" id="PF01695">
    <property type="entry name" value="IstB_IS21"/>
    <property type="match status" value="1"/>
</dbReference>
<sequence>MNASLKSIVSLSQQPPDADPRDYLKDGLLYCHRCHTPKQVVVQFGPNERTENCNCECKQQDWEDQKKQRELKERQHYHENMRTRGIQDAALRECSFEQSDGSNPENMAIAQTYAETFSEKFYPQGSGLLLWGDVGTGKSFVAACIANTLIDAGIPALMTSFTRIFNELFSERDKNKYIDAINYNQLLIIDDLGVGQQNDFALENLFTIIDERYKSNKPLIITTNLTLEQMETPAQMAHKRIYDRILEKCTPLAFDGSNKRQEKRMINFAAARQQFAVAKRR</sequence>
<evidence type="ECO:0000259" key="1">
    <source>
        <dbReference type="SMART" id="SM00382"/>
    </source>
</evidence>
<organism evidence="2 3">
    <name type="scientific">Acetobacterium fimetarium</name>
    <dbReference type="NCBI Taxonomy" id="52691"/>
    <lineage>
        <taxon>Bacteria</taxon>
        <taxon>Bacillati</taxon>
        <taxon>Bacillota</taxon>
        <taxon>Clostridia</taxon>
        <taxon>Eubacteriales</taxon>
        <taxon>Eubacteriaceae</taxon>
        <taxon>Acetobacterium</taxon>
    </lineage>
</organism>
<accession>A0ABR6WST9</accession>
<protein>
    <submittedName>
        <fullName evidence="2">AAA family ATPase</fullName>
    </submittedName>
</protein>
<evidence type="ECO:0000313" key="3">
    <source>
        <dbReference type="Proteomes" id="UP000603234"/>
    </source>
</evidence>
<feature type="domain" description="AAA+ ATPase" evidence="1">
    <location>
        <begin position="124"/>
        <end position="252"/>
    </location>
</feature>
<dbReference type="PANTHER" id="PTHR30050:SF4">
    <property type="entry name" value="ATP-BINDING PROTEIN RV3427C IN INSERTION SEQUENCE-RELATED"/>
    <property type="match status" value="1"/>
</dbReference>
<dbReference type="RefSeq" id="WP_186841569.1">
    <property type="nucleotide sequence ID" value="NZ_WJBC01000004.1"/>
</dbReference>
<dbReference type="InterPro" id="IPR003593">
    <property type="entry name" value="AAA+_ATPase"/>
</dbReference>
<dbReference type="EMBL" id="WJBC01000004">
    <property type="protein sequence ID" value="MBC3803667.1"/>
    <property type="molecule type" value="Genomic_DNA"/>
</dbReference>
<dbReference type="NCBIfam" id="NF005992">
    <property type="entry name" value="PRK08116.1"/>
    <property type="match status" value="1"/>
</dbReference>
<reference evidence="2 3" key="1">
    <citation type="journal article" date="2020" name="mSystems">
        <title>Defining Genomic and Predicted Metabolic Features of the Acetobacterium Genus.</title>
        <authorList>
            <person name="Ross D.E."/>
            <person name="Marshall C.W."/>
            <person name="Gulliver D."/>
            <person name="May H.D."/>
            <person name="Norman R.S."/>
        </authorList>
    </citation>
    <scope>NUCLEOTIDE SEQUENCE [LARGE SCALE GENOMIC DNA]</scope>
    <source>
        <strain evidence="2 3">DSM 8238</strain>
    </source>
</reference>
<dbReference type="InterPro" id="IPR027417">
    <property type="entry name" value="P-loop_NTPase"/>
</dbReference>